<dbReference type="Pfam" id="PF00400">
    <property type="entry name" value="WD40"/>
    <property type="match status" value="1"/>
</dbReference>
<sequence>MDVKTLVIAERLGGGAASKSNVCYFWKSGKCNRNPCRFVHTESPAHNVYCRNPKQSHAKRKSSSYSSKDLERMKPYYRSKRVLAITSQSSGAEDENTRKSFCHSTEDLLRKRPAVDHLSVSTTGSSAIQDTRPQGSIKLVTKDLQGKKLNPSKLLVLSNRDAAPVVRSTMKSCSPESEEIGKKKIRLVHEPPSHMPVSSLVLTTGSTAPEDKTLQESTEKACEHSLTTSLVPTTGSVTSEDKATKKSPQNVCDSWMSGNCVKGDECQFLHPGFHGDWFFDLAKLAEHKQAVSGIALPLRSDKLYSSSHDGTVRVWDCHTGQLTRTINLGDKIGSLISKGPWVFVGMPNMVKAWNIETAVDFSLGGPAGQVYAMVVAVETDMLFAGAQDGVISAWKGRSGDPNSFQMAASLKGHKGAVLCLAVESGRIFSGSLDGTIRVWDLDSFQCIHMLNGHTDAVTSLIFWNQYLLSCSLDHTIKVWVDGKQGSMEVTYSHEEKHGALALCGINDAEGKPVLLCSCNNNVVCLYELPSFREKGRIFSKREVRTMQTGPGGLFFTGDGTGMLTVWKLAESKGRSPVA</sequence>
<evidence type="ECO:0000256" key="1">
    <source>
        <dbReference type="ARBA" id="ARBA00022574"/>
    </source>
</evidence>
<evidence type="ECO:0000256" key="6">
    <source>
        <dbReference type="PROSITE-ProRule" id="PRU00221"/>
    </source>
</evidence>
<dbReference type="InterPro" id="IPR044715">
    <property type="entry name" value="WDR86-like"/>
</dbReference>
<proteinExistence type="predicted"/>
<name>A0A2P2LRG6_RHIMU</name>
<dbReference type="PANTHER" id="PTHR44489">
    <property type="match status" value="1"/>
</dbReference>
<dbReference type="InterPro" id="IPR015943">
    <property type="entry name" value="WD40/YVTN_repeat-like_dom_sf"/>
</dbReference>
<feature type="domain" description="C3H1-type" evidence="8">
    <location>
        <begin position="246"/>
        <end position="273"/>
    </location>
</feature>
<keyword evidence="4 7" id="KW-0863">Zinc-finger</keyword>
<feature type="repeat" description="WD" evidence="6">
    <location>
        <begin position="284"/>
        <end position="325"/>
    </location>
</feature>
<reference evidence="9" key="1">
    <citation type="submission" date="2018-02" db="EMBL/GenBank/DDBJ databases">
        <title>Rhizophora mucronata_Transcriptome.</title>
        <authorList>
            <person name="Meera S.P."/>
            <person name="Sreeshan A."/>
            <person name="Augustine A."/>
        </authorList>
    </citation>
    <scope>NUCLEOTIDE SEQUENCE</scope>
    <source>
        <tissue evidence="9">Leaf</tissue>
    </source>
</reference>
<evidence type="ECO:0000259" key="8">
    <source>
        <dbReference type="PROSITE" id="PS50103"/>
    </source>
</evidence>
<feature type="zinc finger region" description="C3H1-type" evidence="7">
    <location>
        <begin position="17"/>
        <end position="43"/>
    </location>
</feature>
<evidence type="ECO:0000313" key="9">
    <source>
        <dbReference type="EMBL" id="MBX20556.1"/>
    </source>
</evidence>
<dbReference type="SUPFAM" id="SSF90229">
    <property type="entry name" value="CCCH zinc finger"/>
    <property type="match status" value="1"/>
</dbReference>
<dbReference type="PANTHER" id="PTHR44489:SF14">
    <property type="entry name" value="ZINC FINGER CCCH DOMAIN-CONTAINING PROTEIN 59-RELATED"/>
    <property type="match status" value="1"/>
</dbReference>
<dbReference type="SUPFAM" id="SSF50978">
    <property type="entry name" value="WD40 repeat-like"/>
    <property type="match status" value="1"/>
</dbReference>
<dbReference type="InterPro" id="IPR036855">
    <property type="entry name" value="Znf_CCCH_sf"/>
</dbReference>
<dbReference type="PRINTS" id="PR00320">
    <property type="entry name" value="GPROTEINBRPT"/>
</dbReference>
<dbReference type="EMBL" id="GGEC01040075">
    <property type="protein sequence ID" value="MBX20559.1"/>
    <property type="molecule type" value="Transcribed_RNA"/>
</dbReference>
<accession>A0A2P2LRG6</accession>
<keyword evidence="2 7" id="KW-0479">Metal-binding</keyword>
<dbReference type="InterPro" id="IPR019775">
    <property type="entry name" value="WD40_repeat_CS"/>
</dbReference>
<dbReference type="PROSITE" id="PS50103">
    <property type="entry name" value="ZF_C3H1"/>
    <property type="match status" value="2"/>
</dbReference>
<feature type="repeat" description="WD" evidence="6">
    <location>
        <begin position="410"/>
        <end position="449"/>
    </location>
</feature>
<evidence type="ECO:0000256" key="4">
    <source>
        <dbReference type="ARBA" id="ARBA00022771"/>
    </source>
</evidence>
<dbReference type="InterPro" id="IPR056454">
    <property type="entry name" value="Beta-prop_IP5PC_F"/>
</dbReference>
<dbReference type="Gene3D" id="2.130.10.10">
    <property type="entry name" value="YVTN repeat-like/Quinoprotein amine dehydrogenase"/>
    <property type="match status" value="2"/>
</dbReference>
<feature type="zinc finger region" description="C3H1-type" evidence="7">
    <location>
        <begin position="246"/>
        <end position="273"/>
    </location>
</feature>
<evidence type="ECO:0000256" key="7">
    <source>
        <dbReference type="PROSITE-ProRule" id="PRU00723"/>
    </source>
</evidence>
<dbReference type="Pfam" id="PF23754">
    <property type="entry name" value="Beta-prop_IP5PC_F"/>
    <property type="match status" value="1"/>
</dbReference>
<keyword evidence="1 6" id="KW-0853">WD repeat</keyword>
<dbReference type="GO" id="GO:0008270">
    <property type="term" value="F:zinc ion binding"/>
    <property type="evidence" value="ECO:0007669"/>
    <property type="project" value="UniProtKB-KW"/>
</dbReference>
<organism evidence="9">
    <name type="scientific">Rhizophora mucronata</name>
    <name type="common">Asiatic mangrove</name>
    <dbReference type="NCBI Taxonomy" id="61149"/>
    <lineage>
        <taxon>Eukaryota</taxon>
        <taxon>Viridiplantae</taxon>
        <taxon>Streptophyta</taxon>
        <taxon>Embryophyta</taxon>
        <taxon>Tracheophyta</taxon>
        <taxon>Spermatophyta</taxon>
        <taxon>Magnoliopsida</taxon>
        <taxon>eudicotyledons</taxon>
        <taxon>Gunneridae</taxon>
        <taxon>Pentapetalae</taxon>
        <taxon>rosids</taxon>
        <taxon>fabids</taxon>
        <taxon>Malpighiales</taxon>
        <taxon>Rhizophoraceae</taxon>
        <taxon>Rhizophora</taxon>
    </lineage>
</organism>
<dbReference type="PROSITE" id="PS00678">
    <property type="entry name" value="WD_REPEATS_1"/>
    <property type="match status" value="1"/>
</dbReference>
<dbReference type="AlphaFoldDB" id="A0A2P2LRG6"/>
<keyword evidence="5 7" id="KW-0862">Zinc</keyword>
<dbReference type="PROSITE" id="PS50082">
    <property type="entry name" value="WD_REPEATS_2"/>
    <property type="match status" value="3"/>
</dbReference>
<evidence type="ECO:0000256" key="2">
    <source>
        <dbReference type="ARBA" id="ARBA00022723"/>
    </source>
</evidence>
<dbReference type="EMBL" id="GGEC01040072">
    <property type="protein sequence ID" value="MBX20556.1"/>
    <property type="molecule type" value="Transcribed_RNA"/>
</dbReference>
<dbReference type="PROSITE" id="PS50294">
    <property type="entry name" value="WD_REPEATS_REGION"/>
    <property type="match status" value="3"/>
</dbReference>
<feature type="domain" description="C3H1-type" evidence="8">
    <location>
        <begin position="17"/>
        <end position="43"/>
    </location>
</feature>
<dbReference type="SMART" id="SM00320">
    <property type="entry name" value="WD40"/>
    <property type="match status" value="5"/>
</dbReference>
<dbReference type="SMART" id="SM00356">
    <property type="entry name" value="ZnF_C3H1"/>
    <property type="match status" value="2"/>
</dbReference>
<evidence type="ECO:0000256" key="3">
    <source>
        <dbReference type="ARBA" id="ARBA00022737"/>
    </source>
</evidence>
<dbReference type="InterPro" id="IPR001680">
    <property type="entry name" value="WD40_rpt"/>
</dbReference>
<evidence type="ECO:0000256" key="5">
    <source>
        <dbReference type="ARBA" id="ARBA00022833"/>
    </source>
</evidence>
<dbReference type="InterPro" id="IPR020472">
    <property type="entry name" value="WD40_PAC1"/>
</dbReference>
<protein>
    <submittedName>
        <fullName evidence="9">Zinc finger CCCH domain-containing protein 63-like</fullName>
    </submittedName>
</protein>
<feature type="repeat" description="WD" evidence="6">
    <location>
        <begin position="450"/>
        <end position="479"/>
    </location>
</feature>
<dbReference type="InterPro" id="IPR036322">
    <property type="entry name" value="WD40_repeat_dom_sf"/>
</dbReference>
<dbReference type="InterPro" id="IPR000571">
    <property type="entry name" value="Znf_CCCH"/>
</dbReference>
<keyword evidence="3" id="KW-0677">Repeat</keyword>